<name>D3PCK1_DEFDS</name>
<evidence type="ECO:0000313" key="3">
    <source>
        <dbReference type="EMBL" id="BAI80324.1"/>
    </source>
</evidence>
<evidence type="ECO:0000259" key="2">
    <source>
        <dbReference type="Pfam" id="PF20250"/>
    </source>
</evidence>
<dbReference type="STRING" id="639282.DEFDS_0848"/>
<dbReference type="OrthoDB" id="9816426at2"/>
<dbReference type="HOGENOM" id="CLU_026157_1_0_0"/>
<organism evidence="3 4">
    <name type="scientific">Deferribacter desulfuricans (strain DSM 14783 / JCM 11476 / NBRC 101012 / SSM1)</name>
    <dbReference type="NCBI Taxonomy" id="639282"/>
    <lineage>
        <taxon>Bacteria</taxon>
        <taxon>Pseudomonadati</taxon>
        <taxon>Deferribacterota</taxon>
        <taxon>Deferribacteres</taxon>
        <taxon>Deferribacterales</taxon>
        <taxon>Deferribacteraceae</taxon>
        <taxon>Deferribacter</taxon>
    </lineage>
</organism>
<accession>D3PCK1</accession>
<dbReference type="PANTHER" id="PTHR38032">
    <property type="entry name" value="POLYMERASE-RELATED"/>
    <property type="match status" value="1"/>
</dbReference>
<evidence type="ECO:0000313" key="4">
    <source>
        <dbReference type="Proteomes" id="UP000001520"/>
    </source>
</evidence>
<reference evidence="3 4" key="1">
    <citation type="journal article" date="2010" name="DNA Res.">
        <title>Bacterial lifestyle in a deep-sea hydrothermal vent chimney revealed by the genome sequence of the thermophilic bacterium Deferribacter desulfuricans SSM1.</title>
        <authorList>
            <person name="Takaki Y."/>
            <person name="Shimamura S."/>
            <person name="Nakagawa S."/>
            <person name="Fukuhara Y."/>
            <person name="Horikawa H."/>
            <person name="Ankai A."/>
            <person name="Harada T."/>
            <person name="Hosoyama A."/>
            <person name="Oguchi A."/>
            <person name="Fukui S."/>
            <person name="Fujita N."/>
            <person name="Takami H."/>
            <person name="Takai K."/>
        </authorList>
    </citation>
    <scope>NUCLEOTIDE SEQUENCE [LARGE SCALE GENOMIC DNA]</scope>
    <source>
        <strain evidence="4">DSM 14783 / JCM 11476 / NBRC 101012 / SSM1</strain>
    </source>
</reference>
<dbReference type="InterPro" id="IPR046865">
    <property type="entry name" value="FapA_b_solenoid"/>
</dbReference>
<dbReference type="Pfam" id="PF20250">
    <property type="entry name" value="FapA_N"/>
    <property type="match status" value="1"/>
</dbReference>
<keyword evidence="1" id="KW-0175">Coiled coil</keyword>
<dbReference type="eggNOG" id="COG1315">
    <property type="taxonomic scope" value="Bacteria"/>
</dbReference>
<dbReference type="InterPro" id="IPR046866">
    <property type="entry name" value="FapA_N"/>
</dbReference>
<sequence length="530" mass="59748">MSYTVTAKSLEEAFEKAQKYFKRNISDLDYKIISINPDDENKYTLEFDIKDTVIGKSGKLYEEIFTEDFEVMISDDEMKAYLFIPEKPKKNIDKDYLVNLLNENGVKSGILTDVLERIVLFLKNDKPLDSSILVAKGKPPKNGNNGELIIKSKSDDVLNSFFEAEEINDKIDYKEAFKKKLFIVEENEEIAMIIQPTKGEDGFTVTGKTIPAVDGKPINLKLSENLTIKENKVYSKIKGLLLIKHVDNLTYELDISDIFVVNKNVDYSTGNIDFPGSVIIKGEVKAEFTVKAGKDVIAKSVSGNVITDGKLIVKEGITGRSFANRNIIKAEELEASYIQFSNITVDKNVQVKKYIRDSIIYCEGKVEVTGTPGMIYGGKVNALEGITVKILGSPSFTKTVVSTGISTKVLNEISTLVAEKSALNEQLTKINLYLGNADRPIIRDRLKEKIKKLKEAKLEINKKLIKIEVKLKELYEEVQKFKGSKIEVLKEAYPNVKVIIGEATLLLEKKLRNGYFFYNKEKKAIDYMLK</sequence>
<keyword evidence="4" id="KW-1185">Reference proteome</keyword>
<feature type="coiled-coil region" evidence="1">
    <location>
        <begin position="443"/>
        <end position="477"/>
    </location>
</feature>
<feature type="domain" description="Flagellar Assembly Protein A N-terminal region" evidence="2">
    <location>
        <begin position="69"/>
        <end position="244"/>
    </location>
</feature>
<evidence type="ECO:0000256" key="1">
    <source>
        <dbReference type="SAM" id="Coils"/>
    </source>
</evidence>
<dbReference type="PANTHER" id="PTHR38032:SF1">
    <property type="entry name" value="RNA-BINDING PROTEIN KHPB N-TERMINAL DOMAIN-CONTAINING PROTEIN"/>
    <property type="match status" value="1"/>
</dbReference>
<dbReference type="InterPro" id="IPR005646">
    <property type="entry name" value="FapA"/>
</dbReference>
<proteinExistence type="predicted"/>
<dbReference type="EMBL" id="AP011529">
    <property type="protein sequence ID" value="BAI80324.1"/>
    <property type="molecule type" value="Genomic_DNA"/>
</dbReference>
<protein>
    <recommendedName>
        <fullName evidence="2">Flagellar Assembly Protein A N-terminal region domain-containing protein</fullName>
    </recommendedName>
</protein>
<gene>
    <name evidence="3" type="ordered locus">DEFDS_0848</name>
</gene>
<dbReference type="Proteomes" id="UP000001520">
    <property type="component" value="Chromosome"/>
</dbReference>
<dbReference type="KEGG" id="ddf:DEFDS_0848"/>
<dbReference type="Pfam" id="PF03961">
    <property type="entry name" value="FapA"/>
    <property type="match status" value="1"/>
</dbReference>
<dbReference type="AlphaFoldDB" id="D3PCK1"/>